<dbReference type="Gene3D" id="3.40.50.300">
    <property type="entry name" value="P-loop containing nucleotide triphosphate hydrolases"/>
    <property type="match status" value="1"/>
</dbReference>
<dbReference type="GO" id="GO:0015421">
    <property type="term" value="F:ABC-type oligopeptide transporter activity"/>
    <property type="evidence" value="ECO:0007669"/>
    <property type="project" value="TreeGrafter"/>
</dbReference>
<dbReference type="AlphaFoldDB" id="A0A6G7K791"/>
<dbReference type="Gene3D" id="1.20.1560.10">
    <property type="entry name" value="ABC transporter type 1, transmembrane domain"/>
    <property type="match status" value="1"/>
</dbReference>
<dbReference type="CDD" id="cd18547">
    <property type="entry name" value="ABC_6TM_Tm288_like"/>
    <property type="match status" value="1"/>
</dbReference>
<dbReference type="PANTHER" id="PTHR43394">
    <property type="entry name" value="ATP-DEPENDENT PERMEASE MDL1, MITOCHONDRIAL"/>
    <property type="match status" value="1"/>
</dbReference>
<gene>
    <name evidence="12" type="ORF">G7057_00590</name>
</gene>
<accession>A0A6G7K791</accession>
<feature type="domain" description="ABC transporter" evidence="10">
    <location>
        <begin position="365"/>
        <end position="600"/>
    </location>
</feature>
<dbReference type="PROSITE" id="PS00211">
    <property type="entry name" value="ABC_TRANSPORTER_1"/>
    <property type="match status" value="1"/>
</dbReference>
<evidence type="ECO:0000256" key="5">
    <source>
        <dbReference type="ARBA" id="ARBA00022741"/>
    </source>
</evidence>
<organism evidence="12 13">
    <name type="scientific">Jeotgalibaca arthritidis</name>
    <dbReference type="NCBI Taxonomy" id="1868794"/>
    <lineage>
        <taxon>Bacteria</taxon>
        <taxon>Bacillati</taxon>
        <taxon>Bacillota</taxon>
        <taxon>Bacilli</taxon>
        <taxon>Lactobacillales</taxon>
        <taxon>Carnobacteriaceae</taxon>
        <taxon>Jeotgalibaca</taxon>
    </lineage>
</organism>
<dbReference type="GO" id="GO:0005886">
    <property type="term" value="C:plasma membrane"/>
    <property type="evidence" value="ECO:0007669"/>
    <property type="project" value="UniProtKB-SubCell"/>
</dbReference>
<dbReference type="InterPro" id="IPR003439">
    <property type="entry name" value="ABC_transporter-like_ATP-bd"/>
</dbReference>
<keyword evidence="4 9" id="KW-0812">Transmembrane</keyword>
<keyword evidence="13" id="KW-1185">Reference proteome</keyword>
<feature type="domain" description="ABC transmembrane type-1" evidence="11">
    <location>
        <begin position="34"/>
        <end position="332"/>
    </location>
</feature>
<proteinExistence type="predicted"/>
<dbReference type="InterPro" id="IPR027417">
    <property type="entry name" value="P-loop_NTPase"/>
</dbReference>
<dbReference type="EMBL" id="CP049740">
    <property type="protein sequence ID" value="QII81115.1"/>
    <property type="molecule type" value="Genomic_DNA"/>
</dbReference>
<feature type="transmembrane region" description="Helical" evidence="9">
    <location>
        <begin position="164"/>
        <end position="183"/>
    </location>
</feature>
<sequence>MRNAPRGAVVKPKNFWGTLKRLLKYMSLKKWLLLFAFLLSGTATILQIFTPKVLGSATTVIFEGVMKGSQEGADGIARFPIDFDTIKSILILLFGLYVANAVLSYIAQFTLVRIVQKTVYDLRQDFKKKMSRVPISYYDSNSNGDIMSRAINDVDNIARQLVQIVNQAIISVVQFFGILIMMLTISWKLSLVALITVPLSAFIISRIAPKSQKYFGKQQRELGKLNGQIEENFSGHTEIIAFNQEEKSIEIFEEQNEKLFKVSFKAQFVSGVLMPLMNMVKNLGYVFVAVLGGLEVANGAMSLGNVQAFLTYTNQFSEPMKQLTNILNTIQSIIASTERIFEVLDEEEMPITKTNKPKVETDDKLTFEHVRFGYGDSADLMTDFNLSVKAGQMIAIVGPTGAGKSTIINLLERFYDIRGGSIRLDGTDTRDIDRDELRNHFAMVLQDTWLFHGTIFDNIKYGAREGVSDEEVYAAAKMAHADEFIRTLPDGYQTYLNEDASNISQGQRQLLTIARAFIRNPEILILDEATSSVDTRTEILIQQAMRKLLEGRTSFVVAHRLSTIRDADNIIVMNQGDIMETGNHNELMAQGGFYADLYNSQFNEAS</sequence>
<protein>
    <submittedName>
        <fullName evidence="12">ABC transporter ATP-binding protein</fullName>
    </submittedName>
</protein>
<feature type="transmembrane region" description="Helical" evidence="9">
    <location>
        <begin position="31"/>
        <end position="49"/>
    </location>
</feature>
<feature type="transmembrane region" description="Helical" evidence="9">
    <location>
        <begin position="189"/>
        <end position="208"/>
    </location>
</feature>
<dbReference type="PANTHER" id="PTHR43394:SF1">
    <property type="entry name" value="ATP-BINDING CASSETTE SUB-FAMILY B MEMBER 10, MITOCHONDRIAL"/>
    <property type="match status" value="1"/>
</dbReference>
<comment type="subcellular location">
    <subcellularLocation>
        <location evidence="1">Cell membrane</location>
        <topology evidence="1">Multi-pass membrane protein</topology>
    </subcellularLocation>
</comment>
<evidence type="ECO:0000313" key="13">
    <source>
        <dbReference type="Proteomes" id="UP000501451"/>
    </source>
</evidence>
<dbReference type="RefSeq" id="WP_166160562.1">
    <property type="nucleotide sequence ID" value="NZ_CP049740.1"/>
</dbReference>
<evidence type="ECO:0000256" key="4">
    <source>
        <dbReference type="ARBA" id="ARBA00022692"/>
    </source>
</evidence>
<dbReference type="GO" id="GO:0005524">
    <property type="term" value="F:ATP binding"/>
    <property type="evidence" value="ECO:0007669"/>
    <property type="project" value="UniProtKB-KW"/>
</dbReference>
<dbReference type="PROSITE" id="PS50929">
    <property type="entry name" value="ABC_TM1F"/>
    <property type="match status" value="1"/>
</dbReference>
<dbReference type="SUPFAM" id="SSF52540">
    <property type="entry name" value="P-loop containing nucleoside triphosphate hydrolases"/>
    <property type="match status" value="1"/>
</dbReference>
<name>A0A6G7K791_9LACT</name>
<dbReference type="GO" id="GO:0016887">
    <property type="term" value="F:ATP hydrolysis activity"/>
    <property type="evidence" value="ECO:0007669"/>
    <property type="project" value="InterPro"/>
</dbReference>
<evidence type="ECO:0000256" key="6">
    <source>
        <dbReference type="ARBA" id="ARBA00022840"/>
    </source>
</evidence>
<dbReference type="InterPro" id="IPR017871">
    <property type="entry name" value="ABC_transporter-like_CS"/>
</dbReference>
<evidence type="ECO:0000256" key="1">
    <source>
        <dbReference type="ARBA" id="ARBA00004651"/>
    </source>
</evidence>
<dbReference type="InterPro" id="IPR036640">
    <property type="entry name" value="ABC1_TM_sf"/>
</dbReference>
<keyword evidence="8 9" id="KW-0472">Membrane</keyword>
<evidence type="ECO:0000259" key="11">
    <source>
        <dbReference type="PROSITE" id="PS50929"/>
    </source>
</evidence>
<evidence type="ECO:0000256" key="3">
    <source>
        <dbReference type="ARBA" id="ARBA00022475"/>
    </source>
</evidence>
<evidence type="ECO:0000256" key="7">
    <source>
        <dbReference type="ARBA" id="ARBA00022989"/>
    </source>
</evidence>
<evidence type="ECO:0000256" key="8">
    <source>
        <dbReference type="ARBA" id="ARBA00023136"/>
    </source>
</evidence>
<evidence type="ECO:0000259" key="10">
    <source>
        <dbReference type="PROSITE" id="PS50893"/>
    </source>
</evidence>
<dbReference type="FunFam" id="3.40.50.300:FF:000287">
    <property type="entry name" value="Multidrug ABC transporter ATP-binding protein"/>
    <property type="match status" value="1"/>
</dbReference>
<dbReference type="InterPro" id="IPR011527">
    <property type="entry name" value="ABC1_TM_dom"/>
</dbReference>
<evidence type="ECO:0000256" key="2">
    <source>
        <dbReference type="ARBA" id="ARBA00022448"/>
    </source>
</evidence>
<keyword evidence="5" id="KW-0547">Nucleotide-binding</keyword>
<keyword evidence="7 9" id="KW-1133">Transmembrane helix</keyword>
<evidence type="ECO:0000256" key="9">
    <source>
        <dbReference type="SAM" id="Phobius"/>
    </source>
</evidence>
<dbReference type="SMART" id="SM00382">
    <property type="entry name" value="AAA"/>
    <property type="match status" value="1"/>
</dbReference>
<dbReference type="SUPFAM" id="SSF90123">
    <property type="entry name" value="ABC transporter transmembrane region"/>
    <property type="match status" value="1"/>
</dbReference>
<dbReference type="Pfam" id="PF00005">
    <property type="entry name" value="ABC_tran"/>
    <property type="match status" value="1"/>
</dbReference>
<dbReference type="Proteomes" id="UP000501451">
    <property type="component" value="Chromosome"/>
</dbReference>
<dbReference type="FunFam" id="1.20.1560.10:FF:000011">
    <property type="entry name" value="Multidrug ABC transporter ATP-binding protein"/>
    <property type="match status" value="1"/>
</dbReference>
<reference evidence="12 13" key="1">
    <citation type="journal article" date="2017" name="Int. J. Syst. Evol. Microbiol.">
        <title>Jeotgalibaca porci sp. nov. and Jeotgalibaca arthritidis sp. nov., isolated from pigs, and emended description of the genus Jeotgalibaca.</title>
        <authorList>
            <person name="Zamora L."/>
            <person name="Perez-Sancho M."/>
            <person name="Dominguez L."/>
            <person name="Fernandez-Garayzabal J.F."/>
            <person name="Vela A.I."/>
        </authorList>
    </citation>
    <scope>NUCLEOTIDE SEQUENCE [LARGE SCALE GENOMIC DNA]</scope>
    <source>
        <strain evidence="12 13">CECT 9157</strain>
    </source>
</reference>
<keyword evidence="2" id="KW-0813">Transport</keyword>
<feature type="transmembrane region" description="Helical" evidence="9">
    <location>
        <begin position="283"/>
        <end position="304"/>
    </location>
</feature>
<dbReference type="InterPro" id="IPR039421">
    <property type="entry name" value="Type_1_exporter"/>
</dbReference>
<evidence type="ECO:0000313" key="12">
    <source>
        <dbReference type="EMBL" id="QII81115.1"/>
    </source>
</evidence>
<feature type="transmembrane region" description="Helical" evidence="9">
    <location>
        <begin position="89"/>
        <end position="107"/>
    </location>
</feature>
<dbReference type="PROSITE" id="PS50893">
    <property type="entry name" value="ABC_TRANSPORTER_2"/>
    <property type="match status" value="1"/>
</dbReference>
<dbReference type="Pfam" id="PF00664">
    <property type="entry name" value="ABC_membrane"/>
    <property type="match status" value="1"/>
</dbReference>
<dbReference type="KEGG" id="jar:G7057_00590"/>
<keyword evidence="3" id="KW-1003">Cell membrane</keyword>
<keyword evidence="6 12" id="KW-0067">ATP-binding</keyword>
<dbReference type="InterPro" id="IPR003593">
    <property type="entry name" value="AAA+_ATPase"/>
</dbReference>